<dbReference type="RefSeq" id="WP_135688465.1">
    <property type="nucleotide sequence ID" value="NZ_RQGI01000004.1"/>
</dbReference>
<proteinExistence type="predicted"/>
<sequence>MKGKVYWDKQHGSPDYHLHFVISIDDEVALVCHITGSLPGNSPSRNAIIPIGFHQKVTKESYILLSKVCFVKREILEKDFETKTLKEIHPRLDENQIRHMIDILKSNADYLPSEVADYLGV</sequence>
<protein>
    <recommendedName>
        <fullName evidence="3">Type II toxin-antitoxin system PemK/MazF family toxin</fullName>
    </recommendedName>
</protein>
<reference evidence="2" key="1">
    <citation type="journal article" date="2019" name="PLoS Negl. Trop. Dis.">
        <title>Revisiting the worldwide diversity of Leptospira species in the environment.</title>
        <authorList>
            <person name="Vincent A.T."/>
            <person name="Schiettekatte O."/>
            <person name="Bourhy P."/>
            <person name="Veyrier F.J."/>
            <person name="Picardeau M."/>
        </authorList>
    </citation>
    <scope>NUCLEOTIDE SEQUENCE [LARGE SCALE GENOMIC DNA]</scope>
    <source>
        <strain evidence="2">201702449</strain>
    </source>
</reference>
<name>A0ABY2MU34_9LEPT</name>
<keyword evidence="2" id="KW-1185">Reference proteome</keyword>
<gene>
    <name evidence="1" type="ORF">EHQ60_00385</name>
</gene>
<dbReference type="EMBL" id="RQGI01000004">
    <property type="protein sequence ID" value="TGL75414.1"/>
    <property type="molecule type" value="Genomic_DNA"/>
</dbReference>
<evidence type="ECO:0000313" key="2">
    <source>
        <dbReference type="Proteomes" id="UP000297352"/>
    </source>
</evidence>
<evidence type="ECO:0000313" key="1">
    <source>
        <dbReference type="EMBL" id="TGL75414.1"/>
    </source>
</evidence>
<organism evidence="1 2">
    <name type="scientific">Leptospira levettii</name>
    <dbReference type="NCBI Taxonomy" id="2023178"/>
    <lineage>
        <taxon>Bacteria</taxon>
        <taxon>Pseudomonadati</taxon>
        <taxon>Spirochaetota</taxon>
        <taxon>Spirochaetia</taxon>
        <taxon>Leptospirales</taxon>
        <taxon>Leptospiraceae</taxon>
        <taxon>Leptospira</taxon>
    </lineage>
</organism>
<comment type="caution">
    <text evidence="1">The sequence shown here is derived from an EMBL/GenBank/DDBJ whole genome shotgun (WGS) entry which is preliminary data.</text>
</comment>
<dbReference type="Proteomes" id="UP000297352">
    <property type="component" value="Unassembled WGS sequence"/>
</dbReference>
<evidence type="ECO:0008006" key="3">
    <source>
        <dbReference type="Google" id="ProtNLM"/>
    </source>
</evidence>
<accession>A0ABY2MU34</accession>